<gene>
    <name evidence="2" type="ORF">I316_05673</name>
</gene>
<feature type="compositionally biased region" description="Basic residues" evidence="1">
    <location>
        <begin position="415"/>
        <end position="424"/>
    </location>
</feature>
<feature type="region of interest" description="Disordered" evidence="1">
    <location>
        <begin position="1"/>
        <end position="553"/>
    </location>
</feature>
<feature type="compositionally biased region" description="Basic and acidic residues" evidence="1">
    <location>
        <begin position="536"/>
        <end position="552"/>
    </location>
</feature>
<organism evidence="2 3">
    <name type="scientific">Kwoniella heveanensis BCC8398</name>
    <dbReference type="NCBI Taxonomy" id="1296120"/>
    <lineage>
        <taxon>Eukaryota</taxon>
        <taxon>Fungi</taxon>
        <taxon>Dikarya</taxon>
        <taxon>Basidiomycota</taxon>
        <taxon>Agaricomycotina</taxon>
        <taxon>Tremellomycetes</taxon>
        <taxon>Tremellales</taxon>
        <taxon>Cryptococcaceae</taxon>
        <taxon>Kwoniella</taxon>
    </lineage>
</organism>
<dbReference type="OrthoDB" id="2596938at2759"/>
<sequence>MAPKRTSRVKVIHSESEDEIVCRLSDANGDAGQEFSDSELTPPPPTFQEARLAQNHLQGKSKAKKASTGEGEEKPVKEKTGKDFENAVGRDQAAGEPVTKPRGKAAAGAAKIKGKGKKSDSSSAANSQRPTPALEGDAQVDPSNSAEGSASPTKKITLKLNVAGSARQTPVMDAEEASKERDVGVDNHAAAESSVAEGDTQSRKKQGKELSKAKTSVTPAPNEDEMKPSKKRKSVSLETDSNPVDAASTVVDQQREEGGGAKKLKLSLKARSQGDSRPVKKKKEQKGNTDSPDADGAEVEVKTPAKAKGKAKRAAGDDSNEQGAAPPAQEGEKVVKPNKKAKRIPEDEEYAPTAVRALPKGSPTKKDQVSPDTQSNNGPPQLESPNKKNAQLTVQTSSSPERATLTKSSPTRPLRPLKGKKPRRSQPISDDSDDDGSASRKTKAETSEKQRPKEKDSNGLARSKSTPNLANHNNATAAGSAQKKPLLKKKPVQKPAAGGGTGTPVQANKSSGPRMSLLGNTLAILQGTGSAAGTPKGKDGKKDNEIKKETPRVVRKGGWTDEWVLTAEQRKEFESHKAEREAERKKRDSWRVDPVNLQEAKDTYRVDSMQDRTIQVPGSMGIRTEGMASQAIKSILGF</sequence>
<feature type="compositionally biased region" description="Polar residues" evidence="1">
    <location>
        <begin position="503"/>
        <end position="513"/>
    </location>
</feature>
<reference evidence="3" key="2">
    <citation type="submission" date="2013-12" db="EMBL/GenBank/DDBJ databases">
        <title>Evolution of pathogenesis and genome organization in the Tremellales.</title>
        <authorList>
            <person name="Cuomo C."/>
            <person name="Litvintseva A."/>
            <person name="Heitman J."/>
            <person name="Chen Y."/>
            <person name="Sun S."/>
            <person name="Springer D."/>
            <person name="Dromer F."/>
            <person name="Young S."/>
            <person name="Zeng Q."/>
            <person name="Chapman S."/>
            <person name="Gujja S."/>
            <person name="Saif S."/>
            <person name="Birren B."/>
        </authorList>
    </citation>
    <scope>NUCLEOTIDE SEQUENCE [LARGE SCALE GENOMIC DNA]</scope>
    <source>
        <strain evidence="3">BCC8398</strain>
    </source>
</reference>
<feature type="region of interest" description="Disordered" evidence="1">
    <location>
        <begin position="571"/>
        <end position="590"/>
    </location>
</feature>
<evidence type="ECO:0000313" key="3">
    <source>
        <dbReference type="Proteomes" id="UP000092666"/>
    </source>
</evidence>
<evidence type="ECO:0000256" key="1">
    <source>
        <dbReference type="SAM" id="MobiDB-lite"/>
    </source>
</evidence>
<feature type="compositionally biased region" description="Basic and acidic residues" evidence="1">
    <location>
        <begin position="442"/>
        <end position="457"/>
    </location>
</feature>
<keyword evidence="3" id="KW-1185">Reference proteome</keyword>
<dbReference type="AlphaFoldDB" id="A0A1B9GNW3"/>
<feature type="compositionally biased region" description="Basic residues" evidence="1">
    <location>
        <begin position="1"/>
        <end position="11"/>
    </location>
</feature>
<dbReference type="Proteomes" id="UP000092666">
    <property type="component" value="Unassembled WGS sequence"/>
</dbReference>
<protein>
    <submittedName>
        <fullName evidence="2">Uncharacterized protein</fullName>
    </submittedName>
</protein>
<name>A0A1B9GNW3_9TREE</name>
<feature type="compositionally biased region" description="Polar residues" evidence="1">
    <location>
        <begin position="463"/>
        <end position="479"/>
    </location>
</feature>
<dbReference type="EMBL" id="KV700129">
    <property type="protein sequence ID" value="OCF32752.1"/>
    <property type="molecule type" value="Genomic_DNA"/>
</dbReference>
<evidence type="ECO:0000313" key="2">
    <source>
        <dbReference type="EMBL" id="OCF32752.1"/>
    </source>
</evidence>
<reference evidence="2 3" key="1">
    <citation type="submission" date="2013-07" db="EMBL/GenBank/DDBJ databases">
        <title>The Genome Sequence of Cryptococcus heveanensis BCC8398.</title>
        <authorList>
            <consortium name="The Broad Institute Genome Sequencing Platform"/>
            <person name="Cuomo C."/>
            <person name="Litvintseva A."/>
            <person name="Chen Y."/>
            <person name="Heitman J."/>
            <person name="Sun S."/>
            <person name="Springer D."/>
            <person name="Dromer F."/>
            <person name="Young S.K."/>
            <person name="Zeng Q."/>
            <person name="Gargeya S."/>
            <person name="Fitzgerald M."/>
            <person name="Abouelleil A."/>
            <person name="Alvarado L."/>
            <person name="Berlin A.M."/>
            <person name="Chapman S.B."/>
            <person name="Dewar J."/>
            <person name="Goldberg J."/>
            <person name="Griggs A."/>
            <person name="Gujja S."/>
            <person name="Hansen M."/>
            <person name="Howarth C."/>
            <person name="Imamovic A."/>
            <person name="Larimer J."/>
            <person name="McCowan C."/>
            <person name="Murphy C."/>
            <person name="Pearson M."/>
            <person name="Priest M."/>
            <person name="Roberts A."/>
            <person name="Saif S."/>
            <person name="Shea T."/>
            <person name="Sykes S."/>
            <person name="Wortman J."/>
            <person name="Nusbaum C."/>
            <person name="Birren B."/>
        </authorList>
    </citation>
    <scope>NUCLEOTIDE SEQUENCE [LARGE SCALE GENOMIC DNA]</scope>
    <source>
        <strain evidence="2 3">BCC8398</strain>
    </source>
</reference>
<feature type="compositionally biased region" description="Basic and acidic residues" evidence="1">
    <location>
        <begin position="71"/>
        <end position="85"/>
    </location>
</feature>
<feature type="compositionally biased region" description="Polar residues" evidence="1">
    <location>
        <begin position="141"/>
        <end position="154"/>
    </location>
</feature>
<feature type="compositionally biased region" description="Polar residues" evidence="1">
    <location>
        <begin position="370"/>
        <end position="411"/>
    </location>
</feature>
<feature type="compositionally biased region" description="Basic and acidic residues" evidence="1">
    <location>
        <begin position="176"/>
        <end position="185"/>
    </location>
</feature>
<accession>A0A1B9GNW3</accession>
<proteinExistence type="predicted"/>
<dbReference type="STRING" id="1296120.A0A1B9GNW3"/>